<dbReference type="EMBL" id="BKCJ010003708">
    <property type="protein sequence ID" value="GEU56707.1"/>
    <property type="molecule type" value="Genomic_DNA"/>
</dbReference>
<protein>
    <submittedName>
        <fullName evidence="3">Retrovirus-related Pol polyprotein from transposon TNT 1-94</fullName>
    </submittedName>
</protein>
<feature type="compositionally biased region" description="Polar residues" evidence="1">
    <location>
        <begin position="53"/>
        <end position="80"/>
    </location>
</feature>
<proteinExistence type="predicted"/>
<dbReference type="InterPro" id="IPR013103">
    <property type="entry name" value="RVT_2"/>
</dbReference>
<reference evidence="3" key="1">
    <citation type="journal article" date="2019" name="Sci. Rep.">
        <title>Draft genome of Tanacetum cinerariifolium, the natural source of mosquito coil.</title>
        <authorList>
            <person name="Yamashiro T."/>
            <person name="Shiraishi A."/>
            <person name="Satake H."/>
            <person name="Nakayama K."/>
        </authorList>
    </citation>
    <scope>NUCLEOTIDE SEQUENCE</scope>
</reference>
<dbReference type="SUPFAM" id="SSF56672">
    <property type="entry name" value="DNA/RNA polymerases"/>
    <property type="match status" value="1"/>
</dbReference>
<evidence type="ECO:0000313" key="3">
    <source>
        <dbReference type="EMBL" id="GEU56707.1"/>
    </source>
</evidence>
<dbReference type="InterPro" id="IPR043502">
    <property type="entry name" value="DNA/RNA_pol_sf"/>
</dbReference>
<evidence type="ECO:0000256" key="1">
    <source>
        <dbReference type="SAM" id="MobiDB-lite"/>
    </source>
</evidence>
<accession>A0A6L2L776</accession>
<evidence type="ECO:0000259" key="2">
    <source>
        <dbReference type="Pfam" id="PF07727"/>
    </source>
</evidence>
<gene>
    <name evidence="3" type="ORF">Tci_028685</name>
</gene>
<sequence>MHNPCSSTLYVPPKKKDWDILFQPMFDEYFQLSPSVVSRVLPVVALIPADTTDIPSSTTLDQDAPSASTSPTTHETQSQVIHPDSPQDANYKPMPCGATLTLSSLQSNQRTTRKYKNNRAIQIFIANAAHKNMTVYQMDVKTAFLNCVLQKEVYVSQPEGFVDQDHPNHMYRLKKALYGLKQAPRTWYDLLSKLLLSLEFSKGVVDPTLFTWKESKDILLAKPTEKALTCSKTDLLIPERNHQHGCQDTRQSTSGSAQFLGNKLASCSSKKVVLLSAVTMSSTQDLSTSMSDIIKKQVDNGVVELYYVKIEYQLADIFTKALARERFELLLSRLGMKSMSPETLKSLAESEEE</sequence>
<organism evidence="3">
    <name type="scientific">Tanacetum cinerariifolium</name>
    <name type="common">Dalmatian daisy</name>
    <name type="synonym">Chrysanthemum cinerariifolium</name>
    <dbReference type="NCBI Taxonomy" id="118510"/>
    <lineage>
        <taxon>Eukaryota</taxon>
        <taxon>Viridiplantae</taxon>
        <taxon>Streptophyta</taxon>
        <taxon>Embryophyta</taxon>
        <taxon>Tracheophyta</taxon>
        <taxon>Spermatophyta</taxon>
        <taxon>Magnoliopsida</taxon>
        <taxon>eudicotyledons</taxon>
        <taxon>Gunneridae</taxon>
        <taxon>Pentapetalae</taxon>
        <taxon>asterids</taxon>
        <taxon>campanulids</taxon>
        <taxon>Asterales</taxon>
        <taxon>Asteraceae</taxon>
        <taxon>Asteroideae</taxon>
        <taxon>Anthemideae</taxon>
        <taxon>Anthemidinae</taxon>
        <taxon>Tanacetum</taxon>
    </lineage>
</organism>
<feature type="domain" description="Reverse transcriptase Ty1/copia-type" evidence="2">
    <location>
        <begin position="120"/>
        <end position="213"/>
    </location>
</feature>
<dbReference type="AlphaFoldDB" id="A0A6L2L776"/>
<comment type="caution">
    <text evidence="3">The sequence shown here is derived from an EMBL/GenBank/DDBJ whole genome shotgun (WGS) entry which is preliminary data.</text>
</comment>
<feature type="region of interest" description="Disordered" evidence="1">
    <location>
        <begin position="52"/>
        <end position="87"/>
    </location>
</feature>
<dbReference type="Pfam" id="PF07727">
    <property type="entry name" value="RVT_2"/>
    <property type="match status" value="1"/>
</dbReference>
<name>A0A6L2L776_TANCI</name>